<dbReference type="Pfam" id="PF00076">
    <property type="entry name" value="RRM_1"/>
    <property type="match status" value="3"/>
</dbReference>
<evidence type="ECO:0000256" key="3">
    <source>
        <dbReference type="ARBA" id="ARBA00030932"/>
    </source>
</evidence>
<dbReference type="PANTHER" id="PTHR13102">
    <property type="entry name" value="NUCLEOLAR PROTEIN 9"/>
    <property type="match status" value="1"/>
</dbReference>
<dbReference type="GO" id="GO:0000056">
    <property type="term" value="P:ribosomal small subunit export from nucleus"/>
    <property type="evidence" value="ECO:0007669"/>
    <property type="project" value="TreeGrafter"/>
</dbReference>
<dbReference type="GO" id="GO:0003723">
    <property type="term" value="F:RNA binding"/>
    <property type="evidence" value="ECO:0007669"/>
    <property type="project" value="UniProtKB-UniRule"/>
</dbReference>
<evidence type="ECO:0000256" key="7">
    <source>
        <dbReference type="SAM" id="MobiDB-lite"/>
    </source>
</evidence>
<dbReference type="CDD" id="cd23659">
    <property type="entry name" value="USP_At3g01520-like"/>
    <property type="match status" value="1"/>
</dbReference>
<feature type="region of interest" description="Disordered" evidence="7">
    <location>
        <begin position="954"/>
        <end position="978"/>
    </location>
</feature>
<feature type="region of interest" description="Disordered" evidence="7">
    <location>
        <begin position="45"/>
        <end position="72"/>
    </location>
</feature>
<feature type="region of interest" description="Disordered" evidence="7">
    <location>
        <begin position="1"/>
        <end position="21"/>
    </location>
</feature>
<dbReference type="InterPro" id="IPR014729">
    <property type="entry name" value="Rossmann-like_a/b/a_fold"/>
</dbReference>
<dbReference type="InterPro" id="IPR000504">
    <property type="entry name" value="RRM_dom"/>
</dbReference>
<keyword evidence="2" id="KW-0677">Repeat</keyword>
<feature type="compositionally biased region" description="Polar residues" evidence="7">
    <location>
        <begin position="962"/>
        <end position="972"/>
    </location>
</feature>
<dbReference type="EMBL" id="JADGJW010000322">
    <property type="protein sequence ID" value="KAJ3219890.1"/>
    <property type="molecule type" value="Genomic_DNA"/>
</dbReference>
<keyword evidence="10" id="KW-1185">Reference proteome</keyword>
<gene>
    <name evidence="9" type="primary">NOP9</name>
    <name evidence="9" type="ORF">HK099_004536</name>
</gene>
<accession>A0AAD5U054</accession>
<dbReference type="PROSITE" id="PS50102">
    <property type="entry name" value="RRM"/>
    <property type="match status" value="2"/>
</dbReference>
<evidence type="ECO:0000256" key="4">
    <source>
        <dbReference type="ARBA" id="ARBA00031929"/>
    </source>
</evidence>
<sequence>MSDEVQMERKKRGKRGGQKIKEKLLEQKKECKNLIQVVKDEIVLEKPKKKSRRGGKRNKSKSEENLVNTDESQNVLMEVTDEKNAGCSLKKNSRLDEKNLKKLKKTKLLNNDTRTYFLELESKLDNPEFESEEELQNLEINMAKDFDGSRIFEKLMIHANDFQLRILGENLFLFEDEAEDNVEPKCTLKSLFTDTYSSHVIQTFLQISSDVIHREVIGESIVEIDGSDLNLPKSMTEIVLELCNILKNDWSEIMKDQYGSHLLRVLINLLSGERMLEDSEIRSRNSRFFKLNNTSAIIKFNKSRERKVPEEFKKKLIEISSLLTKNLTHAEIKQLAIHPIASPVLQLLVLNNGLDQTFVKILLHAESSNTSFFNILMKDRVGSHLVEKIIDCANEEEFNEIFETNFKGNLKVLCLDAISNFIIQRLIANSNKHYLKIIIEEICDHFNDLFFNQRAGVVEKLVLSSGKLNISCEKVFDGLLKAFEIKSDDDFKILLGCIISLRNPTAFGNTNIIKSNMLHGSLISQHIFSFFPSEFVLKLEESFLSLPVEDILKYVKHHSLSRVVEALIKSRKTKLDTKWKLCDILLGNWCDLAKDKYASHIIEKLWQFIDVPRKTIIAKELIAKKTILENDKFGMIILRNLNVANFDFKTEEWKKKEGLVEKKRKLFQDIIGDFDNSSKNTVTAVKNDVVYAKLKAPCNQEDLNSIFKSFNPVRVSIPEHELMKVSGVVLGFAEFTDENAKSAIKELNNKKRFNGRLIEVKLDSKKESREKKLNKLGALKVNTTEKTTILTVKDYPETFNKESISNLFNKFSPTKIQMPKQSFNGKYKGYAFVHLGTKSAENAIKELNNKNIDGHLIKVGVEVSRKVGFQKNILFVKNLEKGIHSETLSKIFNKYRHKECRIPRSFKKSPVKYGFVEFVDKGIANRALSGLNGVKSALNGGQPLEISYAKTKSWRNGEPTKPKNSVETTKTTHAGKRPTRLGIGLTEKKKNVDKKEEESIKLNNIKWAAKNLLRDFDNLILVSSVQDIPDVIDTDMPYGVVVGNSPSELKEQVKNAKISAQQWCEALKNELCNNLKLSTEFDVSIGSPGEVVIDKINQYKPDFVLLGTHNRGAVSEFFMGSVSKYVLHHTKIPCVIISESD</sequence>
<proteinExistence type="predicted"/>
<dbReference type="Gene3D" id="1.25.10.10">
    <property type="entry name" value="Leucine-rich Repeat Variant"/>
    <property type="match status" value="2"/>
</dbReference>
<dbReference type="GO" id="GO:0005730">
    <property type="term" value="C:nucleolus"/>
    <property type="evidence" value="ECO:0007669"/>
    <property type="project" value="TreeGrafter"/>
</dbReference>
<dbReference type="InterPro" id="IPR001313">
    <property type="entry name" value="Pumilio_RNA-bd_rpt"/>
</dbReference>
<feature type="repeat" description="Pumilio" evidence="6">
    <location>
        <begin position="405"/>
        <end position="440"/>
    </location>
</feature>
<comment type="caution">
    <text evidence="9">The sequence shown here is derived from an EMBL/GenBank/DDBJ whole genome shotgun (WGS) entry which is preliminary data.</text>
</comment>
<reference evidence="9" key="1">
    <citation type="submission" date="2020-05" db="EMBL/GenBank/DDBJ databases">
        <title>Phylogenomic resolution of chytrid fungi.</title>
        <authorList>
            <person name="Stajich J.E."/>
            <person name="Amses K."/>
            <person name="Simmons R."/>
            <person name="Seto K."/>
            <person name="Myers J."/>
            <person name="Bonds A."/>
            <person name="Quandt C.A."/>
            <person name="Barry K."/>
            <person name="Liu P."/>
            <person name="Grigoriev I."/>
            <person name="Longcore J.E."/>
            <person name="James T.Y."/>
        </authorList>
    </citation>
    <scope>NUCLEOTIDE SEQUENCE</scope>
    <source>
        <strain evidence="9">JEL0476</strain>
    </source>
</reference>
<dbReference type="GO" id="GO:0000472">
    <property type="term" value="P:endonucleolytic cleavage to generate mature 5'-end of SSU-rRNA from (SSU-rRNA, 5.8S rRNA, LSU-rRNA)"/>
    <property type="evidence" value="ECO:0007669"/>
    <property type="project" value="TreeGrafter"/>
</dbReference>
<protein>
    <recommendedName>
        <fullName evidence="1">Nucleolar protein 9</fullName>
    </recommendedName>
    <alternativeName>
        <fullName evidence="3 4">Pumilio domain-containing protein NOP9</fullName>
    </alternativeName>
</protein>
<dbReference type="SUPFAM" id="SSF54928">
    <property type="entry name" value="RNA-binding domain, RBD"/>
    <property type="match status" value="3"/>
</dbReference>
<evidence type="ECO:0000259" key="8">
    <source>
        <dbReference type="PROSITE" id="PS50102"/>
    </source>
</evidence>
<dbReference type="GO" id="GO:0000480">
    <property type="term" value="P:endonucleolytic cleavage in 5'-ETS of tricistronic rRNA transcript (SSU-rRNA, 5.8S rRNA, LSU-rRNA)"/>
    <property type="evidence" value="ECO:0007669"/>
    <property type="project" value="TreeGrafter"/>
</dbReference>
<evidence type="ECO:0000256" key="2">
    <source>
        <dbReference type="ARBA" id="ARBA00022737"/>
    </source>
</evidence>
<dbReference type="InterPro" id="IPR040000">
    <property type="entry name" value="NOP9"/>
</dbReference>
<organism evidence="9 10">
    <name type="scientific">Clydaea vesicula</name>
    <dbReference type="NCBI Taxonomy" id="447962"/>
    <lineage>
        <taxon>Eukaryota</taxon>
        <taxon>Fungi</taxon>
        <taxon>Fungi incertae sedis</taxon>
        <taxon>Chytridiomycota</taxon>
        <taxon>Chytridiomycota incertae sedis</taxon>
        <taxon>Chytridiomycetes</taxon>
        <taxon>Lobulomycetales</taxon>
        <taxon>Lobulomycetaceae</taxon>
        <taxon>Clydaea</taxon>
    </lineage>
</organism>
<dbReference type="InterPro" id="IPR011989">
    <property type="entry name" value="ARM-like"/>
</dbReference>
<dbReference type="InterPro" id="IPR006016">
    <property type="entry name" value="UspA"/>
</dbReference>
<keyword evidence="5" id="KW-0694">RNA-binding</keyword>
<feature type="domain" description="RRM" evidence="8">
    <location>
        <begin position="788"/>
        <end position="864"/>
    </location>
</feature>
<evidence type="ECO:0000313" key="10">
    <source>
        <dbReference type="Proteomes" id="UP001211065"/>
    </source>
</evidence>
<dbReference type="InterPro" id="IPR016024">
    <property type="entry name" value="ARM-type_fold"/>
</dbReference>
<evidence type="ECO:0000256" key="1">
    <source>
        <dbReference type="ARBA" id="ARBA00016427"/>
    </source>
</evidence>
<dbReference type="SMART" id="SM00025">
    <property type="entry name" value="Pumilio"/>
    <property type="match status" value="6"/>
</dbReference>
<evidence type="ECO:0000313" key="9">
    <source>
        <dbReference type="EMBL" id="KAJ3219890.1"/>
    </source>
</evidence>
<evidence type="ECO:0000256" key="6">
    <source>
        <dbReference type="PROSITE-ProRule" id="PRU00317"/>
    </source>
</evidence>
<dbReference type="GO" id="GO:0000447">
    <property type="term" value="P:endonucleolytic cleavage in ITS1 to separate SSU-rRNA from 5.8S rRNA and LSU-rRNA from tricistronic rRNA transcript (SSU-rRNA, 5.8S rRNA, LSU-rRNA)"/>
    <property type="evidence" value="ECO:0007669"/>
    <property type="project" value="TreeGrafter"/>
</dbReference>
<feature type="domain" description="RRM" evidence="8">
    <location>
        <begin position="872"/>
        <end position="951"/>
    </location>
</feature>
<feature type="repeat" description="Pumilio" evidence="6">
    <location>
        <begin position="583"/>
        <end position="619"/>
    </location>
</feature>
<name>A0AAD5U054_9FUNG</name>
<dbReference type="GO" id="GO:0030688">
    <property type="term" value="C:preribosome, small subunit precursor"/>
    <property type="evidence" value="ECO:0007669"/>
    <property type="project" value="TreeGrafter"/>
</dbReference>
<dbReference type="PANTHER" id="PTHR13102:SF0">
    <property type="entry name" value="NUCLEOLAR PROTEIN 9"/>
    <property type="match status" value="1"/>
</dbReference>
<dbReference type="AlphaFoldDB" id="A0AAD5U054"/>
<dbReference type="SUPFAM" id="SSF52402">
    <property type="entry name" value="Adenine nucleotide alpha hydrolases-like"/>
    <property type="match status" value="1"/>
</dbReference>
<dbReference type="Pfam" id="PF00582">
    <property type="entry name" value="Usp"/>
    <property type="match status" value="1"/>
</dbReference>
<feature type="compositionally biased region" description="Basic residues" evidence="7">
    <location>
        <begin position="9"/>
        <end position="18"/>
    </location>
</feature>
<dbReference type="SMART" id="SM00360">
    <property type="entry name" value="RRM"/>
    <property type="match status" value="3"/>
</dbReference>
<dbReference type="InterPro" id="IPR035979">
    <property type="entry name" value="RBD_domain_sf"/>
</dbReference>
<dbReference type="Pfam" id="PF22493">
    <property type="entry name" value="PUF_NOP9"/>
    <property type="match status" value="1"/>
</dbReference>
<dbReference type="Gene3D" id="3.30.70.330">
    <property type="match status" value="3"/>
</dbReference>
<dbReference type="GO" id="GO:0030686">
    <property type="term" value="C:90S preribosome"/>
    <property type="evidence" value="ECO:0007669"/>
    <property type="project" value="TreeGrafter"/>
</dbReference>
<feature type="repeat" description="Pumilio" evidence="6">
    <location>
        <begin position="368"/>
        <end position="403"/>
    </location>
</feature>
<feature type="compositionally biased region" description="Basic residues" evidence="7">
    <location>
        <begin position="47"/>
        <end position="59"/>
    </location>
</feature>
<dbReference type="InterPro" id="IPR012677">
    <property type="entry name" value="Nucleotide-bd_a/b_plait_sf"/>
</dbReference>
<dbReference type="Gene3D" id="3.40.50.620">
    <property type="entry name" value="HUPs"/>
    <property type="match status" value="1"/>
</dbReference>
<dbReference type="SUPFAM" id="SSF48371">
    <property type="entry name" value="ARM repeat"/>
    <property type="match status" value="1"/>
</dbReference>
<dbReference type="CDD" id="cd00590">
    <property type="entry name" value="RRM_SF"/>
    <property type="match status" value="2"/>
</dbReference>
<evidence type="ECO:0000256" key="5">
    <source>
        <dbReference type="PROSITE-ProRule" id="PRU00176"/>
    </source>
</evidence>
<dbReference type="Proteomes" id="UP001211065">
    <property type="component" value="Unassembled WGS sequence"/>
</dbReference>
<dbReference type="PROSITE" id="PS50302">
    <property type="entry name" value="PUM"/>
    <property type="match status" value="3"/>
</dbReference>